<dbReference type="EMBL" id="JAAMPC010000002">
    <property type="protein sequence ID" value="KAG2327715.1"/>
    <property type="molecule type" value="Genomic_DNA"/>
</dbReference>
<protein>
    <submittedName>
        <fullName evidence="1">Uncharacterized protein</fullName>
    </submittedName>
</protein>
<proteinExistence type="predicted"/>
<dbReference type="GO" id="GO:0004535">
    <property type="term" value="F:poly(A)-specific ribonuclease activity"/>
    <property type="evidence" value="ECO:0007669"/>
    <property type="project" value="InterPro"/>
</dbReference>
<dbReference type="InterPro" id="IPR036397">
    <property type="entry name" value="RNaseH_sf"/>
</dbReference>
<dbReference type="InterPro" id="IPR039637">
    <property type="entry name" value="CNOT7/CNOT8/Pop2"/>
</dbReference>
<dbReference type="GO" id="GO:0003676">
    <property type="term" value="F:nucleic acid binding"/>
    <property type="evidence" value="ECO:0007669"/>
    <property type="project" value="InterPro"/>
</dbReference>
<dbReference type="Gene3D" id="3.30.420.10">
    <property type="entry name" value="Ribonuclease H-like superfamily/Ribonuclease H"/>
    <property type="match status" value="1"/>
</dbReference>
<dbReference type="PANTHER" id="PTHR10797">
    <property type="entry name" value="CCR4-NOT TRANSCRIPTION COMPLEX SUBUNIT"/>
    <property type="match status" value="1"/>
</dbReference>
<dbReference type="Proteomes" id="UP000886595">
    <property type="component" value="Unassembled WGS sequence"/>
</dbReference>
<reference evidence="1 2" key="1">
    <citation type="submission" date="2020-02" db="EMBL/GenBank/DDBJ databases">
        <authorList>
            <person name="Ma Q."/>
            <person name="Huang Y."/>
            <person name="Song X."/>
            <person name="Pei D."/>
        </authorList>
    </citation>
    <scope>NUCLEOTIDE SEQUENCE [LARGE SCALE GENOMIC DNA]</scope>
    <source>
        <strain evidence="1">Sxm20200214</strain>
        <tissue evidence="1">Leaf</tissue>
    </source>
</reference>
<dbReference type="AlphaFoldDB" id="A0A8X8BA60"/>
<dbReference type="GO" id="GO:0030014">
    <property type="term" value="C:CCR4-NOT complex"/>
    <property type="evidence" value="ECO:0007669"/>
    <property type="project" value="InterPro"/>
</dbReference>
<organism evidence="1 2">
    <name type="scientific">Brassica carinata</name>
    <name type="common">Ethiopian mustard</name>
    <name type="synonym">Abyssinian cabbage</name>
    <dbReference type="NCBI Taxonomy" id="52824"/>
    <lineage>
        <taxon>Eukaryota</taxon>
        <taxon>Viridiplantae</taxon>
        <taxon>Streptophyta</taxon>
        <taxon>Embryophyta</taxon>
        <taxon>Tracheophyta</taxon>
        <taxon>Spermatophyta</taxon>
        <taxon>Magnoliopsida</taxon>
        <taxon>eudicotyledons</taxon>
        <taxon>Gunneridae</taxon>
        <taxon>Pentapetalae</taxon>
        <taxon>rosids</taxon>
        <taxon>malvids</taxon>
        <taxon>Brassicales</taxon>
        <taxon>Brassicaceae</taxon>
        <taxon>Brassiceae</taxon>
        <taxon>Brassica</taxon>
    </lineage>
</organism>
<accession>A0A8X8BA60</accession>
<evidence type="ECO:0000313" key="2">
    <source>
        <dbReference type="Proteomes" id="UP000886595"/>
    </source>
</evidence>
<dbReference type="SUPFAM" id="SSF53098">
    <property type="entry name" value="Ribonuclease H-like"/>
    <property type="match status" value="1"/>
</dbReference>
<evidence type="ECO:0000313" key="1">
    <source>
        <dbReference type="EMBL" id="KAG2327715.1"/>
    </source>
</evidence>
<dbReference type="OrthoDB" id="933372at2759"/>
<name>A0A8X8BA60_BRACI</name>
<comment type="caution">
    <text evidence="1">The sequence shown here is derived from an EMBL/GenBank/DDBJ whole genome shotgun (WGS) entry which is preliminary data.</text>
</comment>
<gene>
    <name evidence="1" type="ORF">Bca52824_010443</name>
</gene>
<keyword evidence="2" id="KW-1185">Reference proteome</keyword>
<dbReference type="InterPro" id="IPR012337">
    <property type="entry name" value="RNaseH-like_sf"/>
</dbReference>
<sequence length="112" mass="12589">MFHGVYDFGYLLKLLSSQDLPETLKGFFEMIGVYFPRFYDIKHLAKFCDGFTGGLNKLADLLGVERVGICHQAGSDSLLTSRTFMMLHQVFFNGSTEKYSGVLYGLGVENVQ</sequence>